<dbReference type="InterPro" id="IPR050807">
    <property type="entry name" value="TransReg_Diox_bact_type"/>
</dbReference>
<dbReference type="EMBL" id="CP071247">
    <property type="protein sequence ID" value="QSP94007.1"/>
    <property type="molecule type" value="Genomic_DNA"/>
</dbReference>
<dbReference type="PANTHER" id="PTHR46797">
    <property type="entry name" value="HTH-TYPE TRANSCRIPTIONAL REGULATOR"/>
    <property type="match status" value="1"/>
</dbReference>
<proteinExistence type="predicted"/>
<evidence type="ECO:0000256" key="1">
    <source>
        <dbReference type="ARBA" id="ARBA00023125"/>
    </source>
</evidence>
<name>A0ABX7MR73_9GAMM</name>
<protein>
    <submittedName>
        <fullName evidence="3">Helix-turn-helix transcriptional regulator</fullName>
    </submittedName>
</protein>
<dbReference type="SUPFAM" id="SSF47413">
    <property type="entry name" value="lambda repressor-like DNA-binding domains"/>
    <property type="match status" value="1"/>
</dbReference>
<organism evidence="3 4">
    <name type="scientific">Marinobacter salinisoli</name>
    <dbReference type="NCBI Taxonomy" id="2769486"/>
    <lineage>
        <taxon>Bacteria</taxon>
        <taxon>Pseudomonadati</taxon>
        <taxon>Pseudomonadota</taxon>
        <taxon>Gammaproteobacteria</taxon>
        <taxon>Pseudomonadales</taxon>
        <taxon>Marinobacteraceae</taxon>
        <taxon>Marinobacter</taxon>
    </lineage>
</organism>
<dbReference type="Proteomes" id="UP000663555">
    <property type="component" value="Chromosome"/>
</dbReference>
<accession>A0ABX7MR73</accession>
<evidence type="ECO:0000259" key="2">
    <source>
        <dbReference type="PROSITE" id="PS50943"/>
    </source>
</evidence>
<dbReference type="SMART" id="SM00530">
    <property type="entry name" value="HTH_XRE"/>
    <property type="match status" value="1"/>
</dbReference>
<sequence>MPKMPRALKGVDRLKAHLKLKHRIDHRELSLGDSIRELRKIDGLTQTELAKRAKLSKTTISKIENDDDSVTIGLFRRALHALGYSLAAMSTKPLEIDKSEKIDKNDERYLRMKDFEFWKQHVITLDDLPYLFPENDDEDDRPNEW</sequence>
<reference evidence="3 4" key="1">
    <citation type="submission" date="2021-03" db="EMBL/GenBank/DDBJ databases">
        <title>Genome sequencing of Marinobacter sp. LPB0319.</title>
        <authorList>
            <person name="Kim J."/>
        </authorList>
    </citation>
    <scope>NUCLEOTIDE SEQUENCE [LARGE SCALE GENOMIC DNA]</scope>
    <source>
        <strain evidence="3 4">LPB0319</strain>
    </source>
</reference>
<dbReference type="InterPro" id="IPR010982">
    <property type="entry name" value="Lambda_DNA-bd_dom_sf"/>
</dbReference>
<dbReference type="RefSeq" id="WP_206643229.1">
    <property type="nucleotide sequence ID" value="NZ_CP071247.1"/>
</dbReference>
<dbReference type="CDD" id="cd00093">
    <property type="entry name" value="HTH_XRE"/>
    <property type="match status" value="1"/>
</dbReference>
<dbReference type="InterPro" id="IPR001387">
    <property type="entry name" value="Cro/C1-type_HTH"/>
</dbReference>
<dbReference type="Gene3D" id="1.10.260.40">
    <property type="entry name" value="lambda repressor-like DNA-binding domains"/>
    <property type="match status" value="1"/>
</dbReference>
<evidence type="ECO:0000313" key="4">
    <source>
        <dbReference type="Proteomes" id="UP000663555"/>
    </source>
</evidence>
<gene>
    <name evidence="3" type="ORF">LPB19_12490</name>
</gene>
<dbReference type="Pfam" id="PF01381">
    <property type="entry name" value="HTH_3"/>
    <property type="match status" value="1"/>
</dbReference>
<keyword evidence="4" id="KW-1185">Reference proteome</keyword>
<dbReference type="PANTHER" id="PTHR46797:SF11">
    <property type="entry name" value="HTH-TYPE TRANSCRIPTIONAL REGULATOR PUUR"/>
    <property type="match status" value="1"/>
</dbReference>
<feature type="domain" description="HTH cro/C1-type" evidence="2">
    <location>
        <begin position="35"/>
        <end position="89"/>
    </location>
</feature>
<evidence type="ECO:0000313" key="3">
    <source>
        <dbReference type="EMBL" id="QSP94007.1"/>
    </source>
</evidence>
<dbReference type="PROSITE" id="PS50943">
    <property type="entry name" value="HTH_CROC1"/>
    <property type="match status" value="1"/>
</dbReference>
<keyword evidence="1" id="KW-0238">DNA-binding</keyword>